<protein>
    <submittedName>
        <fullName evidence="1">Uncharacterized protein</fullName>
    </submittedName>
</protein>
<name>A0A1V0UUJ4_9BACL</name>
<proteinExistence type="predicted"/>
<reference evidence="1 2" key="1">
    <citation type="submission" date="2017-03" db="EMBL/GenBank/DDBJ databases">
        <title>Paenibacillus larvae genome sequencing.</title>
        <authorList>
            <person name="Dingman D.W."/>
        </authorList>
    </citation>
    <scope>NUCLEOTIDE SEQUENCE [LARGE SCALE GENOMIC DNA]</scope>
    <source>
        <strain evidence="1 2">SAG 10367</strain>
    </source>
</reference>
<accession>A0A1V0UUJ4</accession>
<evidence type="ECO:0000313" key="2">
    <source>
        <dbReference type="Proteomes" id="UP000192727"/>
    </source>
</evidence>
<dbReference type="AlphaFoldDB" id="A0A1V0UUJ4"/>
<evidence type="ECO:0000313" key="1">
    <source>
        <dbReference type="EMBL" id="ARF68682.1"/>
    </source>
</evidence>
<dbReference type="EMBL" id="CP020557">
    <property type="protein sequence ID" value="ARF68682.1"/>
    <property type="molecule type" value="Genomic_DNA"/>
</dbReference>
<organism evidence="1 2">
    <name type="scientific">Paenibacillus larvae subsp. pulvifaciens</name>
    <dbReference type="NCBI Taxonomy" id="1477"/>
    <lineage>
        <taxon>Bacteria</taxon>
        <taxon>Bacillati</taxon>
        <taxon>Bacillota</taxon>
        <taxon>Bacilli</taxon>
        <taxon>Bacillales</taxon>
        <taxon>Paenibacillaceae</taxon>
        <taxon>Paenibacillus</taxon>
    </lineage>
</organism>
<sequence length="137" mass="15933">MSILRVTVHQFNRLIFTVSQEDMIQDFKTYNLPEHLSLFRYYSVEVSKEQGDPQSIVDRLKQSPLLKRLILNRTLLNSTYQIQLPKWKTQRYSRNLIGILYLKNKGTCIPLLLVLTPQYSWDIPGGNGEGIMLVGYA</sequence>
<gene>
    <name evidence="1" type="ORF">B7C51_14045</name>
</gene>
<dbReference type="Proteomes" id="UP000192727">
    <property type="component" value="Chromosome"/>
</dbReference>